<evidence type="ECO:0000313" key="1">
    <source>
        <dbReference type="EMBL" id="KAI5312482.1"/>
    </source>
</evidence>
<evidence type="ECO:0000313" key="2">
    <source>
        <dbReference type="Proteomes" id="UP001054821"/>
    </source>
</evidence>
<protein>
    <submittedName>
        <fullName evidence="1">Uncharacterized protein</fullName>
    </submittedName>
</protein>
<gene>
    <name evidence="1" type="ORF">L3X38_041655</name>
</gene>
<name>A0AAD4UVC2_PRUDU</name>
<organism evidence="1 2">
    <name type="scientific">Prunus dulcis</name>
    <name type="common">Almond</name>
    <name type="synonym">Amygdalus dulcis</name>
    <dbReference type="NCBI Taxonomy" id="3755"/>
    <lineage>
        <taxon>Eukaryota</taxon>
        <taxon>Viridiplantae</taxon>
        <taxon>Streptophyta</taxon>
        <taxon>Embryophyta</taxon>
        <taxon>Tracheophyta</taxon>
        <taxon>Spermatophyta</taxon>
        <taxon>Magnoliopsida</taxon>
        <taxon>eudicotyledons</taxon>
        <taxon>Gunneridae</taxon>
        <taxon>Pentapetalae</taxon>
        <taxon>rosids</taxon>
        <taxon>fabids</taxon>
        <taxon>Rosales</taxon>
        <taxon>Rosaceae</taxon>
        <taxon>Amygdaloideae</taxon>
        <taxon>Amygdaleae</taxon>
        <taxon>Prunus</taxon>
    </lineage>
</organism>
<sequence length="106" mass="11951">MHEQICLMSTTARCQTELKLTILTIFLAAEDNKVKLAASVLVLVSPTSSLSSSLTSFDIFKFLEKTSIRITNISRKKLSEKYQQSDCSKKFEVVKYSSEAETWSCD</sequence>
<dbReference type="AlphaFoldDB" id="A0AAD4UVC2"/>
<dbReference type="EMBL" id="JAJFAZ020000008">
    <property type="protein sequence ID" value="KAI5312482.1"/>
    <property type="molecule type" value="Genomic_DNA"/>
</dbReference>
<proteinExistence type="predicted"/>
<dbReference type="Proteomes" id="UP001054821">
    <property type="component" value="Chromosome 8"/>
</dbReference>
<keyword evidence="2" id="KW-1185">Reference proteome</keyword>
<reference evidence="1 2" key="1">
    <citation type="journal article" date="2022" name="G3 (Bethesda)">
        <title>Whole-genome sequence and methylome profiling of the almond [Prunus dulcis (Mill.) D.A. Webb] cultivar 'Nonpareil'.</title>
        <authorList>
            <person name="D'Amico-Willman K.M."/>
            <person name="Ouma W.Z."/>
            <person name="Meulia T."/>
            <person name="Sideli G.M."/>
            <person name="Gradziel T.M."/>
            <person name="Fresnedo-Ramirez J."/>
        </authorList>
    </citation>
    <scope>NUCLEOTIDE SEQUENCE [LARGE SCALE GENOMIC DNA]</scope>
    <source>
        <strain evidence="1">Clone GOH B32 T37-40</strain>
    </source>
</reference>
<comment type="caution">
    <text evidence="1">The sequence shown here is derived from an EMBL/GenBank/DDBJ whole genome shotgun (WGS) entry which is preliminary data.</text>
</comment>
<accession>A0AAD4UVC2</accession>